<evidence type="ECO:0000256" key="2">
    <source>
        <dbReference type="SAM" id="Phobius"/>
    </source>
</evidence>
<feature type="compositionally biased region" description="Basic and acidic residues" evidence="1">
    <location>
        <begin position="47"/>
        <end position="61"/>
    </location>
</feature>
<keyword evidence="2" id="KW-0812">Transmembrane</keyword>
<evidence type="ECO:0000313" key="4">
    <source>
        <dbReference type="Proteomes" id="UP001500266"/>
    </source>
</evidence>
<reference evidence="4" key="1">
    <citation type="journal article" date="2019" name="Int. J. Syst. Evol. Microbiol.">
        <title>The Global Catalogue of Microorganisms (GCM) 10K type strain sequencing project: providing services to taxonomists for standard genome sequencing and annotation.</title>
        <authorList>
            <consortium name="The Broad Institute Genomics Platform"/>
            <consortium name="The Broad Institute Genome Sequencing Center for Infectious Disease"/>
            <person name="Wu L."/>
            <person name="Ma J."/>
        </authorList>
    </citation>
    <scope>NUCLEOTIDE SEQUENCE [LARGE SCALE GENOMIC DNA]</scope>
    <source>
        <strain evidence="4">JCM 17316</strain>
    </source>
</reference>
<dbReference type="EMBL" id="BAABDO010000067">
    <property type="protein sequence ID" value="GAA4147443.1"/>
    <property type="molecule type" value="Genomic_DNA"/>
</dbReference>
<gene>
    <name evidence="3" type="ORF">GCM10022416_40890</name>
</gene>
<keyword evidence="2" id="KW-0472">Membrane</keyword>
<evidence type="ECO:0008006" key="5">
    <source>
        <dbReference type="Google" id="ProtNLM"/>
    </source>
</evidence>
<keyword evidence="4" id="KW-1185">Reference proteome</keyword>
<proteinExistence type="predicted"/>
<comment type="caution">
    <text evidence="3">The sequence shown here is derived from an EMBL/GenBank/DDBJ whole genome shotgun (WGS) entry which is preliminary data.</text>
</comment>
<sequence>MLGDLVVAAPVTAVWKVSFHTGVAAAAAVISTIVYGPALAPVASDQAGERSMRIEPQEHRCTGRQYSGRR</sequence>
<evidence type="ECO:0000313" key="3">
    <source>
        <dbReference type="EMBL" id="GAA4147443.1"/>
    </source>
</evidence>
<dbReference type="Proteomes" id="UP001500266">
    <property type="component" value="Unassembled WGS sequence"/>
</dbReference>
<feature type="transmembrane region" description="Helical" evidence="2">
    <location>
        <begin position="20"/>
        <end position="43"/>
    </location>
</feature>
<organism evidence="3 4">
    <name type="scientific">Actinomadura keratinilytica</name>
    <dbReference type="NCBI Taxonomy" id="547461"/>
    <lineage>
        <taxon>Bacteria</taxon>
        <taxon>Bacillati</taxon>
        <taxon>Actinomycetota</taxon>
        <taxon>Actinomycetes</taxon>
        <taxon>Streptosporangiales</taxon>
        <taxon>Thermomonosporaceae</taxon>
        <taxon>Actinomadura</taxon>
    </lineage>
</organism>
<feature type="region of interest" description="Disordered" evidence="1">
    <location>
        <begin position="47"/>
        <end position="70"/>
    </location>
</feature>
<name>A0ABP7Z4Y7_9ACTN</name>
<accession>A0ABP7Z4Y7</accession>
<keyword evidence="2" id="KW-1133">Transmembrane helix</keyword>
<evidence type="ECO:0000256" key="1">
    <source>
        <dbReference type="SAM" id="MobiDB-lite"/>
    </source>
</evidence>
<protein>
    <recommendedName>
        <fullName evidence="5">MFS transporter</fullName>
    </recommendedName>
</protein>